<evidence type="ECO:0000313" key="3">
    <source>
        <dbReference type="EMBL" id="CAL1164082.1"/>
    </source>
</evidence>
<feature type="chain" id="PRO_5043272875" evidence="1">
    <location>
        <begin position="24"/>
        <end position="326"/>
    </location>
</feature>
<feature type="signal peptide" evidence="1">
    <location>
        <begin position="1"/>
        <end position="23"/>
    </location>
</feature>
<keyword evidence="5" id="KW-1185">Reference proteome</keyword>
<evidence type="ECO:0000256" key="1">
    <source>
        <dbReference type="SAM" id="SignalP"/>
    </source>
</evidence>
<dbReference type="Proteomes" id="UP001152797">
    <property type="component" value="Unassembled WGS sequence"/>
</dbReference>
<dbReference type="AlphaFoldDB" id="A0A9P1GHJ0"/>
<accession>A0A9P1GHJ0</accession>
<reference evidence="3" key="2">
    <citation type="submission" date="2024-04" db="EMBL/GenBank/DDBJ databases">
        <authorList>
            <person name="Chen Y."/>
            <person name="Shah S."/>
            <person name="Dougan E. K."/>
            <person name="Thang M."/>
            <person name="Chan C."/>
        </authorList>
    </citation>
    <scope>NUCLEOTIDE SEQUENCE [LARGE SCALE GENOMIC DNA]</scope>
</reference>
<dbReference type="EMBL" id="CAMXCT020004890">
    <property type="protein sequence ID" value="CAL1164082.1"/>
    <property type="molecule type" value="Genomic_DNA"/>
</dbReference>
<sequence>MLQPWPWRPIFAIWMSCVPPVVSICEDVSLGAWWDAWQQPGVSGIQHLALTARDRCPFVAFIRRIRLDRPSFRVLDIGAVGYPWSIHSGVADVIFDFQATNLPNCFLTDEVARAEACCSSLDDQCFDKLFTRERCCRGKQPVFVGMIDGDVTNVEGAGWAKMFRLVQMTGKFDLVITSHLFEDLTDPMVLVRQLPKVATAGLVAVPSKFNELVREQHYVQQLARGHRGSLHHHWIFTVQGKELLAIPKLPYLEHDETFMDLESLGMEETLRDMALLWRHELPIAVLNGGFMGPSDDAVIHMIREALRGPDDVDQLGKCGAPTADGS</sequence>
<reference evidence="2" key="1">
    <citation type="submission" date="2022-10" db="EMBL/GenBank/DDBJ databases">
        <authorList>
            <person name="Chen Y."/>
            <person name="Dougan E. K."/>
            <person name="Chan C."/>
            <person name="Rhodes N."/>
            <person name="Thang M."/>
        </authorList>
    </citation>
    <scope>NUCLEOTIDE SEQUENCE</scope>
</reference>
<dbReference type="GO" id="GO:0008168">
    <property type="term" value="F:methyltransferase activity"/>
    <property type="evidence" value="ECO:0007669"/>
    <property type="project" value="UniProtKB-KW"/>
</dbReference>
<protein>
    <submittedName>
        <fullName evidence="4">Methyltransferase</fullName>
    </submittedName>
</protein>
<comment type="caution">
    <text evidence="2">The sequence shown here is derived from an EMBL/GenBank/DDBJ whole genome shotgun (WGS) entry which is preliminary data.</text>
</comment>
<keyword evidence="1" id="KW-0732">Signal</keyword>
<keyword evidence="4" id="KW-0489">Methyltransferase</keyword>
<dbReference type="EMBL" id="CAMXCT010004890">
    <property type="protein sequence ID" value="CAI4010707.1"/>
    <property type="molecule type" value="Genomic_DNA"/>
</dbReference>
<dbReference type="GO" id="GO:0032259">
    <property type="term" value="P:methylation"/>
    <property type="evidence" value="ECO:0007669"/>
    <property type="project" value="UniProtKB-KW"/>
</dbReference>
<evidence type="ECO:0000313" key="2">
    <source>
        <dbReference type="EMBL" id="CAI4010707.1"/>
    </source>
</evidence>
<dbReference type="OrthoDB" id="10259978at2759"/>
<dbReference type="EMBL" id="CAMXCT030004890">
    <property type="protein sequence ID" value="CAL4798019.1"/>
    <property type="molecule type" value="Genomic_DNA"/>
</dbReference>
<name>A0A9P1GHJ0_9DINO</name>
<gene>
    <name evidence="2" type="ORF">C1SCF055_LOCUS35949</name>
</gene>
<evidence type="ECO:0000313" key="4">
    <source>
        <dbReference type="EMBL" id="CAL4798019.1"/>
    </source>
</evidence>
<keyword evidence="4" id="KW-0808">Transferase</keyword>
<organism evidence="2">
    <name type="scientific">Cladocopium goreaui</name>
    <dbReference type="NCBI Taxonomy" id="2562237"/>
    <lineage>
        <taxon>Eukaryota</taxon>
        <taxon>Sar</taxon>
        <taxon>Alveolata</taxon>
        <taxon>Dinophyceae</taxon>
        <taxon>Suessiales</taxon>
        <taxon>Symbiodiniaceae</taxon>
        <taxon>Cladocopium</taxon>
    </lineage>
</organism>
<proteinExistence type="predicted"/>
<evidence type="ECO:0000313" key="5">
    <source>
        <dbReference type="Proteomes" id="UP001152797"/>
    </source>
</evidence>